<accession>A0A9Q1JA13</accession>
<evidence type="ECO:0000313" key="2">
    <source>
        <dbReference type="EMBL" id="KAJ8377054.1"/>
    </source>
</evidence>
<evidence type="ECO:0000313" key="3">
    <source>
        <dbReference type="Proteomes" id="UP001152622"/>
    </source>
</evidence>
<feature type="region of interest" description="Disordered" evidence="1">
    <location>
        <begin position="1"/>
        <end position="39"/>
    </location>
</feature>
<reference evidence="2" key="1">
    <citation type="journal article" date="2023" name="Science">
        <title>Genome structures resolve the early diversification of teleost fishes.</title>
        <authorList>
            <person name="Parey E."/>
            <person name="Louis A."/>
            <person name="Montfort J."/>
            <person name="Bouchez O."/>
            <person name="Roques C."/>
            <person name="Iampietro C."/>
            <person name="Lluch J."/>
            <person name="Castinel A."/>
            <person name="Donnadieu C."/>
            <person name="Desvignes T."/>
            <person name="Floi Bucao C."/>
            <person name="Jouanno E."/>
            <person name="Wen M."/>
            <person name="Mejri S."/>
            <person name="Dirks R."/>
            <person name="Jansen H."/>
            <person name="Henkel C."/>
            <person name="Chen W.J."/>
            <person name="Zahm M."/>
            <person name="Cabau C."/>
            <person name="Klopp C."/>
            <person name="Thompson A.W."/>
            <person name="Robinson-Rechavi M."/>
            <person name="Braasch I."/>
            <person name="Lecointre G."/>
            <person name="Bobe J."/>
            <person name="Postlethwait J.H."/>
            <person name="Berthelot C."/>
            <person name="Roest Crollius H."/>
            <person name="Guiguen Y."/>
        </authorList>
    </citation>
    <scope>NUCLEOTIDE SEQUENCE</scope>
    <source>
        <strain evidence="2">WJC10195</strain>
    </source>
</reference>
<dbReference type="AlphaFoldDB" id="A0A9Q1JA13"/>
<gene>
    <name evidence="2" type="ORF">SKAU_G00076340</name>
</gene>
<proteinExistence type="predicted"/>
<protein>
    <submittedName>
        <fullName evidence="2">Uncharacterized protein</fullName>
    </submittedName>
</protein>
<dbReference type="OrthoDB" id="10454997at2759"/>
<evidence type="ECO:0000256" key="1">
    <source>
        <dbReference type="SAM" id="MobiDB-lite"/>
    </source>
</evidence>
<comment type="caution">
    <text evidence="2">The sequence shown here is derived from an EMBL/GenBank/DDBJ whole genome shotgun (WGS) entry which is preliminary data.</text>
</comment>
<name>A0A9Q1JA13_SYNKA</name>
<organism evidence="2 3">
    <name type="scientific">Synaphobranchus kaupii</name>
    <name type="common">Kaup's arrowtooth eel</name>
    <dbReference type="NCBI Taxonomy" id="118154"/>
    <lineage>
        <taxon>Eukaryota</taxon>
        <taxon>Metazoa</taxon>
        <taxon>Chordata</taxon>
        <taxon>Craniata</taxon>
        <taxon>Vertebrata</taxon>
        <taxon>Euteleostomi</taxon>
        <taxon>Actinopterygii</taxon>
        <taxon>Neopterygii</taxon>
        <taxon>Teleostei</taxon>
        <taxon>Anguilliformes</taxon>
        <taxon>Synaphobranchidae</taxon>
        <taxon>Synaphobranchus</taxon>
    </lineage>
</organism>
<dbReference type="EMBL" id="JAINUF010000002">
    <property type="protein sequence ID" value="KAJ8377054.1"/>
    <property type="molecule type" value="Genomic_DNA"/>
</dbReference>
<keyword evidence="3" id="KW-1185">Reference proteome</keyword>
<sequence length="61" mass="7072">MDEHRGHDTVSAAAERTEKQWQKSIFKSPRPERTSYNIPVSSLWTPTQRINTSVCLRGTER</sequence>
<dbReference type="Proteomes" id="UP001152622">
    <property type="component" value="Chromosome 2"/>
</dbReference>